<evidence type="ECO:0000259" key="6">
    <source>
        <dbReference type="Pfam" id="PF00384"/>
    </source>
</evidence>
<accession>A0ABS1TI51</accession>
<evidence type="ECO:0000313" key="8">
    <source>
        <dbReference type="Proteomes" id="UP000623967"/>
    </source>
</evidence>
<dbReference type="Pfam" id="PF00384">
    <property type="entry name" value="Molybdopterin"/>
    <property type="match status" value="1"/>
</dbReference>
<organism evidence="7 8">
    <name type="scientific">Neobacillus paridis</name>
    <dbReference type="NCBI Taxonomy" id="2803862"/>
    <lineage>
        <taxon>Bacteria</taxon>
        <taxon>Bacillati</taxon>
        <taxon>Bacillota</taxon>
        <taxon>Bacilli</taxon>
        <taxon>Bacillales</taxon>
        <taxon>Bacillaceae</taxon>
        <taxon>Neobacillus</taxon>
    </lineage>
</organism>
<evidence type="ECO:0000256" key="2">
    <source>
        <dbReference type="ARBA" id="ARBA00004196"/>
    </source>
</evidence>
<evidence type="ECO:0000256" key="5">
    <source>
        <dbReference type="ARBA" id="ARBA00023002"/>
    </source>
</evidence>
<comment type="subcellular location">
    <subcellularLocation>
        <location evidence="2">Cell envelope</location>
    </subcellularLocation>
</comment>
<feature type="domain" description="Molybdopterin oxidoreductase" evidence="6">
    <location>
        <begin position="14"/>
        <end position="63"/>
    </location>
</feature>
<keyword evidence="5" id="KW-0560">Oxidoreductase</keyword>
<name>A0ABS1TI51_9BACI</name>
<dbReference type="EMBL" id="JAESWB010000022">
    <property type="protein sequence ID" value="MBL4950952.1"/>
    <property type="molecule type" value="Genomic_DNA"/>
</dbReference>
<keyword evidence="4" id="KW-0408">Iron</keyword>
<dbReference type="Proteomes" id="UP000623967">
    <property type="component" value="Unassembled WGS sequence"/>
</dbReference>
<proteinExistence type="inferred from homology"/>
<dbReference type="InterPro" id="IPR006656">
    <property type="entry name" value="Mopterin_OxRdtase"/>
</dbReference>
<dbReference type="PANTHER" id="PTHR43598:SF1">
    <property type="entry name" value="FORMATE DEHYDROGENASE-O MAJOR SUBUNIT"/>
    <property type="match status" value="1"/>
</dbReference>
<comment type="similarity">
    <text evidence="3">Belongs to the prokaryotic molybdopterin-containing oxidoreductase family.</text>
</comment>
<dbReference type="SUPFAM" id="SSF53706">
    <property type="entry name" value="Formate dehydrogenase/DMSO reductase, domains 1-3"/>
    <property type="match status" value="1"/>
</dbReference>
<gene>
    <name evidence="7" type="ORF">JK635_01690</name>
</gene>
<evidence type="ECO:0000256" key="4">
    <source>
        <dbReference type="ARBA" id="ARBA00022485"/>
    </source>
</evidence>
<dbReference type="Gene3D" id="3.40.50.740">
    <property type="match status" value="1"/>
</dbReference>
<evidence type="ECO:0000313" key="7">
    <source>
        <dbReference type="EMBL" id="MBL4950952.1"/>
    </source>
</evidence>
<keyword evidence="8" id="KW-1185">Reference proteome</keyword>
<keyword evidence="4" id="KW-0479">Metal-binding</keyword>
<evidence type="ECO:0000256" key="1">
    <source>
        <dbReference type="ARBA" id="ARBA00001966"/>
    </source>
</evidence>
<feature type="non-terminal residue" evidence="7">
    <location>
        <position position="1"/>
    </location>
</feature>
<dbReference type="PANTHER" id="PTHR43598">
    <property type="entry name" value="TUNGSTEN-CONTAINING FORMYLMETHANOFURAN DEHYDROGENASE 2 SUBUNIT B"/>
    <property type="match status" value="1"/>
</dbReference>
<reference evidence="7 8" key="1">
    <citation type="submission" date="2021-01" db="EMBL/GenBank/DDBJ databases">
        <title>Genome public.</title>
        <authorList>
            <person name="Liu C."/>
            <person name="Sun Q."/>
        </authorList>
    </citation>
    <scope>NUCLEOTIDE SEQUENCE [LARGE SCALE GENOMIC DNA]</scope>
    <source>
        <strain evidence="7 8">YIM B02564</strain>
    </source>
</reference>
<comment type="cofactor">
    <cofactor evidence="1">
        <name>[4Fe-4S] cluster</name>
        <dbReference type="ChEBI" id="CHEBI:49883"/>
    </cofactor>
</comment>
<comment type="caution">
    <text evidence="7">The sequence shown here is derived from an EMBL/GenBank/DDBJ whole genome shotgun (WGS) entry which is preliminary data.</text>
</comment>
<keyword evidence="4" id="KW-0411">Iron-sulfur</keyword>
<keyword evidence="4" id="KW-0004">4Fe-4S</keyword>
<protein>
    <submittedName>
        <fullName evidence="7">Molybdopterin-dependent oxidoreductase</fullName>
    </submittedName>
</protein>
<evidence type="ECO:0000256" key="3">
    <source>
        <dbReference type="ARBA" id="ARBA00010312"/>
    </source>
</evidence>
<feature type="non-terminal residue" evidence="7">
    <location>
        <position position="228"/>
    </location>
</feature>
<sequence>AMKVDGQELNPNRAVYLLPAATQFETSGSATASNRSVQWREKVIEPLFESRTDHMIMYQLAEKLGFAKELVAKIKLVPGKGGMMEPEPESMLEEINRGTWTIGYTGQSPTRLKAHMRNMHLFDVKTLRAKGGKDAATGYDITGDYFGLPWPCFGTPEMKHPGSPNLYDTSKHVMDGGGNFRANFGVERDGVSLLAEDGSHSVGSDITTGYPEFDHILLKKLGWWDDLT</sequence>